<feature type="transmembrane region" description="Helical" evidence="1">
    <location>
        <begin position="36"/>
        <end position="56"/>
    </location>
</feature>
<dbReference type="OrthoDB" id="3078440at2"/>
<accession>A0A5K7Z4W8</accession>
<gene>
    <name evidence="2" type="ORF">DSCW_34750</name>
</gene>
<protein>
    <submittedName>
        <fullName evidence="2">Uncharacterized protein</fullName>
    </submittedName>
</protein>
<feature type="transmembrane region" description="Helical" evidence="1">
    <location>
        <begin position="62"/>
        <end position="82"/>
    </location>
</feature>
<evidence type="ECO:0000313" key="2">
    <source>
        <dbReference type="EMBL" id="BBO76058.1"/>
    </source>
</evidence>
<dbReference type="KEGG" id="dwd:DSCW_34750"/>
<name>A0A5K7Z4W8_9BACT</name>
<dbReference type="EMBL" id="AP021875">
    <property type="protein sequence ID" value="BBO76058.1"/>
    <property type="molecule type" value="Genomic_DNA"/>
</dbReference>
<keyword evidence="1" id="KW-1133">Transmembrane helix</keyword>
<keyword evidence="3" id="KW-1185">Reference proteome</keyword>
<sequence>MMFLDSKKPIATCGSDSCDDCSVSNDLHCHFSLKDWIHFLIIAFPPFLLGGAGIYHVNGWLLIPWIIFDIAFFGFIEIRVMCSHCPHYAESLTSLKCWANYGSPKLWKYRPGPMTIAEKIAFFGGFVIVWGYPPVFLILSRQLFFLIVYSMTTIGFFMTLINFMCSQCMNFACPLNHVDENVRDQFFTKNPIVAEAWGKSEKRTKH</sequence>
<dbReference type="AlphaFoldDB" id="A0A5K7Z4W8"/>
<feature type="transmembrane region" description="Helical" evidence="1">
    <location>
        <begin position="145"/>
        <end position="165"/>
    </location>
</feature>
<feature type="transmembrane region" description="Helical" evidence="1">
    <location>
        <begin position="120"/>
        <end position="139"/>
    </location>
</feature>
<organism evidence="2 3">
    <name type="scientific">Desulfosarcina widdelii</name>
    <dbReference type="NCBI Taxonomy" id="947919"/>
    <lineage>
        <taxon>Bacteria</taxon>
        <taxon>Pseudomonadati</taxon>
        <taxon>Thermodesulfobacteriota</taxon>
        <taxon>Desulfobacteria</taxon>
        <taxon>Desulfobacterales</taxon>
        <taxon>Desulfosarcinaceae</taxon>
        <taxon>Desulfosarcina</taxon>
    </lineage>
</organism>
<evidence type="ECO:0000313" key="3">
    <source>
        <dbReference type="Proteomes" id="UP000427769"/>
    </source>
</evidence>
<dbReference type="Proteomes" id="UP000427769">
    <property type="component" value="Chromosome"/>
</dbReference>
<proteinExistence type="predicted"/>
<keyword evidence="1" id="KW-0472">Membrane</keyword>
<dbReference type="RefSeq" id="WP_155304915.1">
    <property type="nucleotide sequence ID" value="NZ_AP021875.1"/>
</dbReference>
<evidence type="ECO:0000256" key="1">
    <source>
        <dbReference type="SAM" id="Phobius"/>
    </source>
</evidence>
<keyword evidence="1" id="KW-0812">Transmembrane</keyword>
<reference evidence="2 3" key="1">
    <citation type="submission" date="2019-11" db="EMBL/GenBank/DDBJ databases">
        <title>Comparative genomics of hydrocarbon-degrading Desulfosarcina strains.</title>
        <authorList>
            <person name="Watanabe M."/>
            <person name="Kojima H."/>
            <person name="Fukui M."/>
        </authorList>
    </citation>
    <scope>NUCLEOTIDE SEQUENCE [LARGE SCALE GENOMIC DNA]</scope>
    <source>
        <strain evidence="2 3">PP31</strain>
    </source>
</reference>